<dbReference type="Gene3D" id="3.40.50.450">
    <property type="match status" value="1"/>
</dbReference>
<reference evidence="1" key="1">
    <citation type="submission" date="2016-08" db="EMBL/GenBank/DDBJ databases">
        <authorList>
            <person name="Seilhamer J.J."/>
        </authorList>
    </citation>
    <scope>NUCLEOTIDE SEQUENCE</scope>
    <source>
        <strain evidence="1">86</strain>
    </source>
</reference>
<sequence>MFNLLMRSVDWNTYKAEMPLERMFEYTEEHLAAHFTTDGKPNFDRLMQYPCLFMDEGIKDEVAYVGRVNRHRISGKEVAIEYQIDREVPVLRNDFIYEHRRHFDMTADWEFSRNHWAVKEVDLYQVLFHIMRLPVRQRPEVFKIEERETVDPNLVSAMMPFAPAFNGVYAAIEAAAAQIGMTCHRADNVWENHAIIQDIVQLIDFARIVVVDCTSRNPNVFYEAGIAHTLGREVILITQSKDDIPFDLQHIRHIPYLNNGEGLGDLKDKLLMRMKTVTGR</sequence>
<name>A0A212L378_9HYPH</name>
<dbReference type="AlphaFoldDB" id="A0A212L378"/>
<proteinExistence type="predicted"/>
<protein>
    <submittedName>
        <fullName evidence="1">Uncharacterized protein</fullName>
    </submittedName>
</protein>
<dbReference type="EMBL" id="FMJD01000002">
    <property type="protein sequence ID" value="SCM72012.1"/>
    <property type="molecule type" value="Genomic_DNA"/>
</dbReference>
<organism evidence="1">
    <name type="scientific">uncultured Pleomorphomonas sp</name>
    <dbReference type="NCBI Taxonomy" id="442121"/>
    <lineage>
        <taxon>Bacteria</taxon>
        <taxon>Pseudomonadati</taxon>
        <taxon>Pseudomonadota</taxon>
        <taxon>Alphaproteobacteria</taxon>
        <taxon>Hyphomicrobiales</taxon>
        <taxon>Pleomorphomonadaceae</taxon>
        <taxon>Pleomorphomonas</taxon>
        <taxon>environmental samples</taxon>
    </lineage>
</organism>
<dbReference type="RefSeq" id="WP_288199187.1">
    <property type="nucleotide sequence ID" value="NZ_LT608334.1"/>
</dbReference>
<gene>
    <name evidence="1" type="ORF">KL86PLE_100429</name>
</gene>
<accession>A0A212L378</accession>
<evidence type="ECO:0000313" key="1">
    <source>
        <dbReference type="EMBL" id="SCM72012.1"/>
    </source>
</evidence>